<dbReference type="Pfam" id="PF00126">
    <property type="entry name" value="HTH_1"/>
    <property type="match status" value="1"/>
</dbReference>
<dbReference type="Gene3D" id="3.40.190.10">
    <property type="entry name" value="Periplasmic binding protein-like II"/>
    <property type="match status" value="2"/>
</dbReference>
<accession>A0ABQ6CII9</accession>
<keyword evidence="7" id="KW-1185">Reference proteome</keyword>
<dbReference type="SUPFAM" id="SSF53850">
    <property type="entry name" value="Periplasmic binding protein-like II"/>
    <property type="match status" value="1"/>
</dbReference>
<keyword evidence="3" id="KW-0238">DNA-binding</keyword>
<organism evidence="6 7">
    <name type="scientific">Labrys miyagiensis</name>
    <dbReference type="NCBI Taxonomy" id="346912"/>
    <lineage>
        <taxon>Bacteria</taxon>
        <taxon>Pseudomonadati</taxon>
        <taxon>Pseudomonadota</taxon>
        <taxon>Alphaproteobacteria</taxon>
        <taxon>Hyphomicrobiales</taxon>
        <taxon>Xanthobacteraceae</taxon>
        <taxon>Labrys</taxon>
    </lineage>
</organism>
<dbReference type="PRINTS" id="PR00039">
    <property type="entry name" value="HTHLYSR"/>
</dbReference>
<sequence length="304" mass="33536">MLTALMAFSFRQIQYFVAVAENGAVSRASHELSISQSTVTEAIRELEGDLGFSLFERRAHGVELTLKGHQFLRHARKILSEIADARRALRSETAPVEGRLALGVTPLVAAYVLPDLLARFRRAFPNVVVEIVEDGRDYLDHLLVGGELDVAVMVAGTEKSAPALHVETMEASPYRLWLPIGHRLAEAESIGIGDLAEEPFVLLMLDEIAEAAEYAWRRAGVRPPVAIRTRSVEAARSLVATGAGVAILPELTYRPWSLEGDKIEARDLVETLAPVEVVIGWRRGSPLDPNVEQFVAVARTYRRR</sequence>
<dbReference type="InterPro" id="IPR036390">
    <property type="entry name" value="WH_DNA-bd_sf"/>
</dbReference>
<comment type="similarity">
    <text evidence="1">Belongs to the LysR transcriptional regulatory family.</text>
</comment>
<dbReference type="Gene3D" id="1.10.10.10">
    <property type="entry name" value="Winged helix-like DNA-binding domain superfamily/Winged helix DNA-binding domain"/>
    <property type="match status" value="1"/>
</dbReference>
<evidence type="ECO:0000256" key="4">
    <source>
        <dbReference type="ARBA" id="ARBA00023163"/>
    </source>
</evidence>
<evidence type="ECO:0000256" key="3">
    <source>
        <dbReference type="ARBA" id="ARBA00023125"/>
    </source>
</evidence>
<dbReference type="Pfam" id="PF03466">
    <property type="entry name" value="LysR_substrate"/>
    <property type="match status" value="1"/>
</dbReference>
<comment type="caution">
    <text evidence="6">The sequence shown here is derived from an EMBL/GenBank/DDBJ whole genome shotgun (WGS) entry which is preliminary data.</text>
</comment>
<dbReference type="SUPFAM" id="SSF46785">
    <property type="entry name" value="Winged helix' DNA-binding domain"/>
    <property type="match status" value="1"/>
</dbReference>
<dbReference type="PROSITE" id="PS50931">
    <property type="entry name" value="HTH_LYSR"/>
    <property type="match status" value="1"/>
</dbReference>
<keyword evidence="4" id="KW-0804">Transcription</keyword>
<dbReference type="PANTHER" id="PTHR30346:SF0">
    <property type="entry name" value="HCA OPERON TRANSCRIPTIONAL ACTIVATOR HCAR"/>
    <property type="match status" value="1"/>
</dbReference>
<dbReference type="InterPro" id="IPR036388">
    <property type="entry name" value="WH-like_DNA-bd_sf"/>
</dbReference>
<gene>
    <name evidence="6" type="ORF">GCM10007874_30730</name>
</gene>
<evidence type="ECO:0000313" key="7">
    <source>
        <dbReference type="Proteomes" id="UP001156882"/>
    </source>
</evidence>
<keyword evidence="2" id="KW-0805">Transcription regulation</keyword>
<evidence type="ECO:0000256" key="2">
    <source>
        <dbReference type="ARBA" id="ARBA00023015"/>
    </source>
</evidence>
<reference evidence="7" key="1">
    <citation type="journal article" date="2019" name="Int. J. Syst. Evol. Microbiol.">
        <title>The Global Catalogue of Microorganisms (GCM) 10K type strain sequencing project: providing services to taxonomists for standard genome sequencing and annotation.</title>
        <authorList>
            <consortium name="The Broad Institute Genomics Platform"/>
            <consortium name="The Broad Institute Genome Sequencing Center for Infectious Disease"/>
            <person name="Wu L."/>
            <person name="Ma J."/>
        </authorList>
    </citation>
    <scope>NUCLEOTIDE SEQUENCE [LARGE SCALE GENOMIC DNA]</scope>
    <source>
        <strain evidence="7">NBRC 101365</strain>
    </source>
</reference>
<proteinExistence type="inferred from homology"/>
<dbReference type="EMBL" id="BSPC01000026">
    <property type="protein sequence ID" value="GLS20056.1"/>
    <property type="molecule type" value="Genomic_DNA"/>
</dbReference>
<evidence type="ECO:0000256" key="1">
    <source>
        <dbReference type="ARBA" id="ARBA00009437"/>
    </source>
</evidence>
<dbReference type="InterPro" id="IPR000847">
    <property type="entry name" value="LysR_HTH_N"/>
</dbReference>
<protein>
    <submittedName>
        <fullName evidence="6">LysR family transcriptional regulator</fullName>
    </submittedName>
</protein>
<evidence type="ECO:0000259" key="5">
    <source>
        <dbReference type="PROSITE" id="PS50931"/>
    </source>
</evidence>
<dbReference type="Proteomes" id="UP001156882">
    <property type="component" value="Unassembled WGS sequence"/>
</dbReference>
<name>A0ABQ6CII9_9HYPH</name>
<dbReference type="InterPro" id="IPR005119">
    <property type="entry name" value="LysR_subst-bd"/>
</dbReference>
<evidence type="ECO:0000313" key="6">
    <source>
        <dbReference type="EMBL" id="GLS20056.1"/>
    </source>
</evidence>
<feature type="domain" description="HTH lysR-type" evidence="5">
    <location>
        <begin position="8"/>
        <end position="65"/>
    </location>
</feature>
<dbReference type="PANTHER" id="PTHR30346">
    <property type="entry name" value="TRANSCRIPTIONAL DUAL REGULATOR HCAR-RELATED"/>
    <property type="match status" value="1"/>
</dbReference>